<organism evidence="1 2">
    <name type="scientific">Paramecium tetraurelia</name>
    <dbReference type="NCBI Taxonomy" id="5888"/>
    <lineage>
        <taxon>Eukaryota</taxon>
        <taxon>Sar</taxon>
        <taxon>Alveolata</taxon>
        <taxon>Ciliophora</taxon>
        <taxon>Intramacronucleata</taxon>
        <taxon>Oligohymenophorea</taxon>
        <taxon>Peniculida</taxon>
        <taxon>Parameciidae</taxon>
        <taxon>Paramecium</taxon>
    </lineage>
</organism>
<dbReference type="RefSeq" id="XP_001445777.1">
    <property type="nucleotide sequence ID" value="XM_001445740.1"/>
</dbReference>
<dbReference type="HOGENOM" id="CLU_2042613_0_0_1"/>
<dbReference type="InParanoid" id="A0D5R3"/>
<name>A0D5R3_PARTE</name>
<evidence type="ECO:0000313" key="2">
    <source>
        <dbReference type="Proteomes" id="UP000000600"/>
    </source>
</evidence>
<accession>A0D5R3</accession>
<keyword evidence="2" id="KW-1185">Reference proteome</keyword>
<proteinExistence type="predicted"/>
<protein>
    <submittedName>
        <fullName evidence="1">Uncharacterized protein</fullName>
    </submittedName>
</protein>
<dbReference type="GeneID" id="5031561"/>
<dbReference type="KEGG" id="ptm:GSPATT00013810001"/>
<dbReference type="AlphaFoldDB" id="A0D5R3"/>
<dbReference type="Proteomes" id="UP000000600">
    <property type="component" value="Unassembled WGS sequence"/>
</dbReference>
<reference evidence="1 2" key="1">
    <citation type="journal article" date="2006" name="Nature">
        <title>Global trends of whole-genome duplications revealed by the ciliate Paramecium tetraurelia.</title>
        <authorList>
            <consortium name="Genoscope"/>
            <person name="Aury J.-M."/>
            <person name="Jaillon O."/>
            <person name="Duret L."/>
            <person name="Noel B."/>
            <person name="Jubin C."/>
            <person name="Porcel B.M."/>
            <person name="Segurens B."/>
            <person name="Daubin V."/>
            <person name="Anthouard V."/>
            <person name="Aiach N."/>
            <person name="Arnaiz O."/>
            <person name="Billaut A."/>
            <person name="Beisson J."/>
            <person name="Blanc I."/>
            <person name="Bouhouche K."/>
            <person name="Camara F."/>
            <person name="Duharcourt S."/>
            <person name="Guigo R."/>
            <person name="Gogendeau D."/>
            <person name="Katinka M."/>
            <person name="Keller A.-M."/>
            <person name="Kissmehl R."/>
            <person name="Klotz C."/>
            <person name="Koll F."/>
            <person name="Le Moue A."/>
            <person name="Lepere C."/>
            <person name="Malinsky S."/>
            <person name="Nowacki M."/>
            <person name="Nowak J.K."/>
            <person name="Plattner H."/>
            <person name="Poulain J."/>
            <person name="Ruiz F."/>
            <person name="Serrano V."/>
            <person name="Zagulski M."/>
            <person name="Dessen P."/>
            <person name="Betermier M."/>
            <person name="Weissenbach J."/>
            <person name="Scarpelli C."/>
            <person name="Schachter V."/>
            <person name="Sperling L."/>
            <person name="Meyer E."/>
            <person name="Cohen J."/>
            <person name="Wincker P."/>
        </authorList>
    </citation>
    <scope>NUCLEOTIDE SEQUENCE [LARGE SCALE GENOMIC DNA]</scope>
    <source>
        <strain evidence="1 2">Stock d4-2</strain>
    </source>
</reference>
<dbReference type="EMBL" id="CT868307">
    <property type="protein sequence ID" value="CAK78380.1"/>
    <property type="molecule type" value="Genomic_DNA"/>
</dbReference>
<sequence length="121" mass="14026">MKVKDVMVHQNIHIRESINFAHQDSKRSTQLNHLLMLNHQTHKLFIKPLSKLQSHIYFCIFQCAIKADGILLQLYSGGVYSRTSTAKTINDMNHVFLLLFMPKILTLSRTLGETFVEKRVT</sequence>
<evidence type="ECO:0000313" key="1">
    <source>
        <dbReference type="EMBL" id="CAK78380.1"/>
    </source>
</evidence>
<gene>
    <name evidence="1" type="ORF">GSPATT00013810001</name>
</gene>